<protein>
    <submittedName>
        <fullName evidence="1">Uncharacterized protein</fullName>
    </submittedName>
</protein>
<dbReference type="Proteomes" id="UP000658305">
    <property type="component" value="Unassembled WGS sequence"/>
</dbReference>
<sequence>MTTNLIRIPEEHADQLLQIAAAEGKTIVEALSGMIRAKVAEGVIPAAVPGINVAKTGDVITIKTARGFEAAVPVNQGPTLADLLKNPGAASDPERKKRWIEGLAAMSGIKVKRSGNSLTLINPMTGREYALALTVAAAVADQIEQEANRAA</sequence>
<evidence type="ECO:0000313" key="2">
    <source>
        <dbReference type="Proteomes" id="UP000658305"/>
    </source>
</evidence>
<evidence type="ECO:0000313" key="1">
    <source>
        <dbReference type="EMBL" id="GHC17413.1"/>
    </source>
</evidence>
<dbReference type="EMBL" id="BMYI01000002">
    <property type="protein sequence ID" value="GHC17413.1"/>
    <property type="molecule type" value="Genomic_DNA"/>
</dbReference>
<organism evidence="1 2">
    <name type="scientific">Gemmobacter nanjingensis</name>
    <dbReference type="NCBI Taxonomy" id="488454"/>
    <lineage>
        <taxon>Bacteria</taxon>
        <taxon>Pseudomonadati</taxon>
        <taxon>Pseudomonadota</taxon>
        <taxon>Alphaproteobacteria</taxon>
        <taxon>Rhodobacterales</taxon>
        <taxon>Paracoccaceae</taxon>
        <taxon>Gemmobacter</taxon>
    </lineage>
</organism>
<name>A0ABQ3FBW3_9RHOB</name>
<accession>A0ABQ3FBW3</accession>
<keyword evidence="2" id="KW-1185">Reference proteome</keyword>
<comment type="caution">
    <text evidence="1">The sequence shown here is derived from an EMBL/GenBank/DDBJ whole genome shotgun (WGS) entry which is preliminary data.</text>
</comment>
<dbReference type="RefSeq" id="WP_189380623.1">
    <property type="nucleotide sequence ID" value="NZ_BMYI01000002.1"/>
</dbReference>
<gene>
    <name evidence="1" type="ORF">GCM10007291_15230</name>
</gene>
<reference evidence="2" key="1">
    <citation type="journal article" date="2019" name="Int. J. Syst. Evol. Microbiol.">
        <title>The Global Catalogue of Microorganisms (GCM) 10K type strain sequencing project: providing services to taxonomists for standard genome sequencing and annotation.</title>
        <authorList>
            <consortium name="The Broad Institute Genomics Platform"/>
            <consortium name="The Broad Institute Genome Sequencing Center for Infectious Disease"/>
            <person name="Wu L."/>
            <person name="Ma J."/>
        </authorList>
    </citation>
    <scope>NUCLEOTIDE SEQUENCE [LARGE SCALE GENOMIC DNA]</scope>
    <source>
        <strain evidence="2">KCTC 23298</strain>
    </source>
</reference>
<proteinExistence type="predicted"/>